<dbReference type="PANTHER" id="PTHR48228">
    <property type="entry name" value="SUCCINYL-COA--D-CITRAMALATE COA-TRANSFERASE"/>
    <property type="match status" value="1"/>
</dbReference>
<dbReference type="InterPro" id="IPR023606">
    <property type="entry name" value="CoA-Trfase_III_dom_1_sf"/>
</dbReference>
<accession>A0ABS4YRL5</accession>
<gene>
    <name evidence="2" type="ORF">JOF48_000230</name>
</gene>
<dbReference type="SUPFAM" id="SSF89796">
    <property type="entry name" value="CoA-transferase family III (CaiB/BaiF)"/>
    <property type="match status" value="2"/>
</dbReference>
<dbReference type="RefSeq" id="WP_209676553.1">
    <property type="nucleotide sequence ID" value="NZ_JAGIOI010000001.1"/>
</dbReference>
<dbReference type="EMBL" id="JAGIOI010000001">
    <property type="protein sequence ID" value="MBP2411431.1"/>
    <property type="molecule type" value="Genomic_DNA"/>
</dbReference>
<sequence length="454" mass="47365">MDVNHGKFDPPRGVHTTGSGTLPSAFDVSGLAVAAIAGAASAIDRLARFHGAAPSTVTVDRDLASLWFGMSFTPDGWELPSPWDAIAGDYACTDGWIRLHTNAPHHRAAALKVLGLGAGANRETVASAVAPWNGEELEAAVVAAGGCAAVMRSRAQWLAHPQGRAVAGEPLVAWGVARSPDDGGRRRHSRPAGAPPGNARRPLEGVRVLDLTRVIAGPVATRFLAAYGAQVLRIDPPDWEETAVEAELTVGKHCARLDLKMPGGLARLHELLAGADVFIHGYRPDALDRLGLSDEVLAERHPSLVNVALDAYGWSGPWAQRRGFDSLVQMSCGIAGAGMAHFGSAVPHPLPVQALDHATGYLCAAAALDAWRGRLDGTVRNARLSLARTAVELMGSGPSDPAAPLPALDPAALVSESTAWGSGRRLPWPVAIPGVVPRFDVPALGFGSAPAAWD</sequence>
<dbReference type="Pfam" id="PF02515">
    <property type="entry name" value="CoA_transf_3"/>
    <property type="match status" value="1"/>
</dbReference>
<dbReference type="InterPro" id="IPR050509">
    <property type="entry name" value="CoA-transferase_III"/>
</dbReference>
<proteinExistence type="predicted"/>
<evidence type="ECO:0000313" key="2">
    <source>
        <dbReference type="EMBL" id="MBP2411431.1"/>
    </source>
</evidence>
<organism evidence="2 3">
    <name type="scientific">Arthrobacter stackebrandtii</name>
    <dbReference type="NCBI Taxonomy" id="272161"/>
    <lineage>
        <taxon>Bacteria</taxon>
        <taxon>Bacillati</taxon>
        <taxon>Actinomycetota</taxon>
        <taxon>Actinomycetes</taxon>
        <taxon>Micrococcales</taxon>
        <taxon>Micrococcaceae</taxon>
        <taxon>Arthrobacter</taxon>
    </lineage>
</organism>
<keyword evidence="3" id="KW-1185">Reference proteome</keyword>
<dbReference type="PANTHER" id="PTHR48228:SF4">
    <property type="entry name" value="BLR3030 PROTEIN"/>
    <property type="match status" value="1"/>
</dbReference>
<evidence type="ECO:0000313" key="3">
    <source>
        <dbReference type="Proteomes" id="UP000711614"/>
    </source>
</evidence>
<protein>
    <submittedName>
        <fullName evidence="2">Crotonobetainyl-CoA:carnitine CoA-transferase CaiB-like acyl-CoA transferase</fullName>
    </submittedName>
</protein>
<feature type="compositionally biased region" description="Low complexity" evidence="1">
    <location>
        <begin position="191"/>
        <end position="200"/>
    </location>
</feature>
<feature type="region of interest" description="Disordered" evidence="1">
    <location>
        <begin position="177"/>
        <end position="201"/>
    </location>
</feature>
<evidence type="ECO:0000256" key="1">
    <source>
        <dbReference type="SAM" id="MobiDB-lite"/>
    </source>
</evidence>
<reference evidence="2 3" key="1">
    <citation type="submission" date="2021-03" db="EMBL/GenBank/DDBJ databases">
        <title>Sequencing the genomes of 1000 actinobacteria strains.</title>
        <authorList>
            <person name="Klenk H.-P."/>
        </authorList>
    </citation>
    <scope>NUCLEOTIDE SEQUENCE [LARGE SCALE GENOMIC DNA]</scope>
    <source>
        <strain evidence="2 3">DSM 16005</strain>
    </source>
</reference>
<dbReference type="Proteomes" id="UP000711614">
    <property type="component" value="Unassembled WGS sequence"/>
</dbReference>
<comment type="caution">
    <text evidence="2">The sequence shown here is derived from an EMBL/GenBank/DDBJ whole genome shotgun (WGS) entry which is preliminary data.</text>
</comment>
<dbReference type="Gene3D" id="3.40.50.10540">
    <property type="entry name" value="Crotonobetainyl-coa:carnitine coa-transferase, domain 1"/>
    <property type="match status" value="1"/>
</dbReference>
<name>A0ABS4YRL5_9MICC</name>
<dbReference type="InterPro" id="IPR003673">
    <property type="entry name" value="CoA-Trfase_fam_III"/>
</dbReference>